<feature type="transmembrane region" description="Helical" evidence="14">
    <location>
        <begin position="111"/>
        <end position="136"/>
    </location>
</feature>
<evidence type="ECO:0000313" key="16">
    <source>
        <dbReference type="EMBL" id="RHZ67157.1"/>
    </source>
</evidence>
<dbReference type="SFLD" id="SFLDS00052">
    <property type="entry name" value="Ferric_Reductase_Domain"/>
    <property type="match status" value="1"/>
</dbReference>
<evidence type="ECO:0000256" key="5">
    <source>
        <dbReference type="ARBA" id="ARBA00022475"/>
    </source>
</evidence>
<evidence type="ECO:0000256" key="1">
    <source>
        <dbReference type="ARBA" id="ARBA00004651"/>
    </source>
</evidence>
<dbReference type="EC" id="1.16.1.9" evidence="3"/>
<feature type="transmembrane region" description="Helical" evidence="14">
    <location>
        <begin position="53"/>
        <end position="71"/>
    </location>
</feature>
<evidence type="ECO:0000256" key="4">
    <source>
        <dbReference type="ARBA" id="ARBA00022448"/>
    </source>
</evidence>
<dbReference type="InterPro" id="IPR013112">
    <property type="entry name" value="FAD-bd_8"/>
</dbReference>
<protein>
    <recommendedName>
        <fullName evidence="3">ferric-chelate reductase (NADPH)</fullName>
        <ecNumber evidence="3">1.16.1.9</ecNumber>
    </recommendedName>
</protein>
<comment type="catalytic activity">
    <reaction evidence="13">
        <text>2 a Fe(II)-siderophore + NADP(+) + H(+) = 2 a Fe(III)-siderophore + NADPH</text>
        <dbReference type="Rhea" id="RHEA:28795"/>
        <dbReference type="Rhea" id="RHEA-COMP:11342"/>
        <dbReference type="Rhea" id="RHEA-COMP:11344"/>
        <dbReference type="ChEBI" id="CHEBI:15378"/>
        <dbReference type="ChEBI" id="CHEBI:29033"/>
        <dbReference type="ChEBI" id="CHEBI:29034"/>
        <dbReference type="ChEBI" id="CHEBI:57783"/>
        <dbReference type="ChEBI" id="CHEBI:58349"/>
        <dbReference type="EC" id="1.16.1.9"/>
    </reaction>
</comment>
<feature type="domain" description="FAD-binding FR-type" evidence="15">
    <location>
        <begin position="318"/>
        <end position="437"/>
    </location>
</feature>
<dbReference type="InterPro" id="IPR017938">
    <property type="entry name" value="Riboflavin_synthase-like_b-brl"/>
</dbReference>
<dbReference type="GO" id="GO:0052851">
    <property type="term" value="F:ferric-chelate reductase (NADPH) activity"/>
    <property type="evidence" value="ECO:0007669"/>
    <property type="project" value="UniProtKB-EC"/>
</dbReference>
<dbReference type="InterPro" id="IPR039261">
    <property type="entry name" value="FNR_nucleotide-bd"/>
</dbReference>
<dbReference type="InterPro" id="IPR013121">
    <property type="entry name" value="Fe_red_NAD-bd_6"/>
</dbReference>
<evidence type="ECO:0000256" key="6">
    <source>
        <dbReference type="ARBA" id="ARBA00022692"/>
    </source>
</evidence>
<evidence type="ECO:0000256" key="3">
    <source>
        <dbReference type="ARBA" id="ARBA00012668"/>
    </source>
</evidence>
<dbReference type="PANTHER" id="PTHR32361">
    <property type="entry name" value="FERRIC/CUPRIC REDUCTASE TRANSMEMBRANE COMPONENT"/>
    <property type="match status" value="1"/>
</dbReference>
<dbReference type="EMBL" id="NKHU02000008">
    <property type="protein sequence ID" value="RHZ67157.1"/>
    <property type="molecule type" value="Genomic_DNA"/>
</dbReference>
<evidence type="ECO:0000256" key="10">
    <source>
        <dbReference type="ARBA" id="ARBA00023065"/>
    </source>
</evidence>
<keyword evidence="17" id="KW-1185">Reference proteome</keyword>
<dbReference type="AlphaFoldDB" id="A0A397HWH0"/>
<dbReference type="VEuPathDB" id="FungiDB:CDV56_108884"/>
<dbReference type="RefSeq" id="XP_026618509.1">
    <property type="nucleotide sequence ID" value="XM_026762503.1"/>
</dbReference>
<keyword evidence="8 14" id="KW-1133">Transmembrane helix</keyword>
<dbReference type="PROSITE" id="PS51384">
    <property type="entry name" value="FAD_FR"/>
    <property type="match status" value="1"/>
</dbReference>
<dbReference type="OrthoDB" id="17725at2759"/>
<dbReference type="GO" id="GO:0006879">
    <property type="term" value="P:intracellular iron ion homeostasis"/>
    <property type="evidence" value="ECO:0007669"/>
    <property type="project" value="TreeGrafter"/>
</dbReference>
<comment type="similarity">
    <text evidence="2">Belongs to the ferric reductase (FRE) family.</text>
</comment>
<feature type="transmembrane region" description="Helical" evidence="14">
    <location>
        <begin position="445"/>
        <end position="462"/>
    </location>
</feature>
<dbReference type="GO" id="GO:0006826">
    <property type="term" value="P:iron ion transport"/>
    <property type="evidence" value="ECO:0007669"/>
    <property type="project" value="UniProtKB-ARBA"/>
</dbReference>
<dbReference type="InterPro" id="IPR051410">
    <property type="entry name" value="Ferric/Cupric_Reductase"/>
</dbReference>
<dbReference type="GeneID" id="38130858"/>
<evidence type="ECO:0000256" key="2">
    <source>
        <dbReference type="ARBA" id="ARBA00006278"/>
    </source>
</evidence>
<proteinExistence type="inferred from homology"/>
<dbReference type="Pfam" id="PF01794">
    <property type="entry name" value="Ferric_reduct"/>
    <property type="match status" value="1"/>
</dbReference>
<keyword evidence="11" id="KW-0496">Mitochondrion</keyword>
<dbReference type="SFLD" id="SFLDG01168">
    <property type="entry name" value="Ferric_reductase_subgroup_(FRE"/>
    <property type="match status" value="1"/>
</dbReference>
<dbReference type="InterPro" id="IPR017927">
    <property type="entry name" value="FAD-bd_FR_type"/>
</dbReference>
<dbReference type="Proteomes" id="UP000215305">
    <property type="component" value="Unassembled WGS sequence"/>
</dbReference>
<evidence type="ECO:0000256" key="13">
    <source>
        <dbReference type="ARBA" id="ARBA00048483"/>
    </source>
</evidence>
<feature type="transmembrane region" description="Helical" evidence="14">
    <location>
        <begin position="232"/>
        <end position="250"/>
    </location>
</feature>
<evidence type="ECO:0000313" key="17">
    <source>
        <dbReference type="Proteomes" id="UP000215305"/>
    </source>
</evidence>
<reference evidence="16" key="1">
    <citation type="submission" date="2018-08" db="EMBL/GenBank/DDBJ databases">
        <title>Draft genome sequence of azole-resistant Aspergillus thermomutatus (Neosartorya pseudofischeri) strain HMR AF 39, isolated from a human nasal aspirate.</title>
        <authorList>
            <person name="Parent-Michaud M."/>
            <person name="Dufresne P.J."/>
            <person name="Fournier E."/>
            <person name="Martineau C."/>
            <person name="Moreira S."/>
            <person name="Perkins V."/>
            <person name="De Repentigny L."/>
            <person name="Dufresne S.F."/>
        </authorList>
    </citation>
    <scope>NUCLEOTIDE SEQUENCE [LARGE SCALE GENOMIC DNA]</scope>
    <source>
        <strain evidence="16">HMR AF 39</strain>
    </source>
</reference>
<dbReference type="STRING" id="41047.A0A397HWH0"/>
<accession>A0A397HWH0</accession>
<keyword evidence="6 14" id="KW-0812">Transmembrane</keyword>
<dbReference type="GO" id="GO:0005886">
    <property type="term" value="C:plasma membrane"/>
    <property type="evidence" value="ECO:0007669"/>
    <property type="project" value="UniProtKB-SubCell"/>
</dbReference>
<dbReference type="CDD" id="cd06186">
    <property type="entry name" value="NOX_Duox_like_FAD_NADP"/>
    <property type="match status" value="1"/>
</dbReference>
<evidence type="ECO:0000256" key="7">
    <source>
        <dbReference type="ARBA" id="ARBA00022982"/>
    </source>
</evidence>
<dbReference type="SUPFAM" id="SSF63380">
    <property type="entry name" value="Riboflavin synthase domain-like"/>
    <property type="match status" value="1"/>
</dbReference>
<feature type="transmembrane region" description="Helical" evidence="14">
    <location>
        <begin position="156"/>
        <end position="182"/>
    </location>
</feature>
<feature type="transmembrane region" description="Helical" evidence="14">
    <location>
        <begin position="289"/>
        <end position="309"/>
    </location>
</feature>
<name>A0A397HWH0_ASPTH</name>
<evidence type="ECO:0000256" key="9">
    <source>
        <dbReference type="ARBA" id="ARBA00023002"/>
    </source>
</evidence>
<dbReference type="Gene3D" id="3.40.50.80">
    <property type="entry name" value="Nucleotide-binding domain of ferredoxin-NADP reductase (FNR) module"/>
    <property type="match status" value="1"/>
</dbReference>
<dbReference type="Pfam" id="PF08022">
    <property type="entry name" value="FAD_binding_8"/>
    <property type="match status" value="1"/>
</dbReference>
<evidence type="ECO:0000256" key="11">
    <source>
        <dbReference type="ARBA" id="ARBA00023128"/>
    </source>
</evidence>
<evidence type="ECO:0000256" key="12">
    <source>
        <dbReference type="ARBA" id="ARBA00023136"/>
    </source>
</evidence>
<evidence type="ECO:0000256" key="14">
    <source>
        <dbReference type="SAM" id="Phobius"/>
    </source>
</evidence>
<keyword evidence="7" id="KW-0249">Electron transport</keyword>
<gene>
    <name evidence="16" type="ORF">CDV56_108884</name>
</gene>
<keyword evidence="4" id="KW-0813">Transport</keyword>
<organism evidence="16 17">
    <name type="scientific">Aspergillus thermomutatus</name>
    <name type="common">Neosartorya pseudofischeri</name>
    <dbReference type="NCBI Taxonomy" id="41047"/>
    <lineage>
        <taxon>Eukaryota</taxon>
        <taxon>Fungi</taxon>
        <taxon>Dikarya</taxon>
        <taxon>Ascomycota</taxon>
        <taxon>Pezizomycotina</taxon>
        <taxon>Eurotiomycetes</taxon>
        <taxon>Eurotiomycetidae</taxon>
        <taxon>Eurotiales</taxon>
        <taxon>Aspergillaceae</taxon>
        <taxon>Aspergillus</taxon>
        <taxon>Aspergillus subgen. Fumigati</taxon>
    </lineage>
</organism>
<sequence length="622" mass="70171">MNMDTSSAVPAWFANLPFSDPRCNNDSCKAYKELHSASQAQISWASQFLYGHYVSWFCGIILAVFVFAFWLHQCRDWFGWSSGRGSTAKDRITALRRCFTYRRVGGRIAEYLGLPSFGVIALVVFFFFAAALMAFAQHPYYRLRRGFGSPPLAVRTGLMAFALMPVEIALAGKYNLITLLTGIGHEKLNVFHRWIGYLMLFLSLIHTVPFLYQPVHEGGMAQLHAKFYAKGSYEFTGTPPFGMLVALATLSIPPIRRQLYEIFVSSHILLAMVFFGLCFWHAGQELDSWNYLWATLALWIVSYLGRIFGRSSAFRLKNQWLSGCPTFVYPLPDNMVRLEVHLPGPEWKWEPGQHVFLRFAGLRVLENHPFTIANACLRPVNADPEKLGERQMMKFLVRPQAGFTARLHAMGGSDALSGFEGRVSTIVEGPYGTILRPRVQNRYDTVVLVAGGGGISAMLPWLEHLSHLMSMKNPVACVTKRVSLLWVTREPASVQWVENELREVKRNDDSDAIRTRIWITGGRKEDPTDVAPASSKDAVVVDSWDAGSKHPEMDFVDQVTHQSRPNLMEVLGMELSSERTMVIGCGPESLKIDLSNAVARLQSRVFRGEAWEVRLHTDTFGW</sequence>
<keyword evidence="9" id="KW-0560">Oxidoreductase</keyword>
<keyword evidence="5" id="KW-1003">Cell membrane</keyword>
<dbReference type="Pfam" id="PF08030">
    <property type="entry name" value="NAD_binding_6"/>
    <property type="match status" value="1"/>
</dbReference>
<evidence type="ECO:0000259" key="15">
    <source>
        <dbReference type="PROSITE" id="PS51384"/>
    </source>
</evidence>
<evidence type="ECO:0000256" key="8">
    <source>
        <dbReference type="ARBA" id="ARBA00022989"/>
    </source>
</evidence>
<comment type="subcellular location">
    <subcellularLocation>
        <location evidence="1">Cell membrane</location>
        <topology evidence="1">Multi-pass membrane protein</topology>
    </subcellularLocation>
</comment>
<dbReference type="PANTHER" id="PTHR32361:SF23">
    <property type="entry name" value="FERRIC-CHELATE REDUCTASE"/>
    <property type="match status" value="1"/>
</dbReference>
<feature type="transmembrane region" description="Helical" evidence="14">
    <location>
        <begin position="262"/>
        <end position="283"/>
    </location>
</feature>
<feature type="transmembrane region" description="Helical" evidence="14">
    <location>
        <begin position="194"/>
        <end position="212"/>
    </location>
</feature>
<keyword evidence="12 14" id="KW-0472">Membrane</keyword>
<comment type="caution">
    <text evidence="16">The sequence shown here is derived from an EMBL/GenBank/DDBJ whole genome shotgun (WGS) entry which is preliminary data.</text>
</comment>
<dbReference type="GO" id="GO:0015677">
    <property type="term" value="P:copper ion import"/>
    <property type="evidence" value="ECO:0007669"/>
    <property type="project" value="TreeGrafter"/>
</dbReference>
<dbReference type="InterPro" id="IPR013130">
    <property type="entry name" value="Fe3_Rdtase_TM_dom"/>
</dbReference>
<keyword evidence="10" id="KW-0406">Ion transport</keyword>
<dbReference type="SUPFAM" id="SSF52343">
    <property type="entry name" value="Ferredoxin reductase-like, C-terminal NADP-linked domain"/>
    <property type="match status" value="1"/>
</dbReference>